<reference evidence="3" key="1">
    <citation type="journal article" date="2023" name="PhytoFront">
        <title>Draft Genome Resources of Seven Strains of Tilletia horrida, Causal Agent of Kernel Smut of Rice.</title>
        <authorList>
            <person name="Khanal S."/>
            <person name="Antony Babu S."/>
            <person name="Zhou X.G."/>
        </authorList>
    </citation>
    <scope>NUCLEOTIDE SEQUENCE</scope>
    <source>
        <strain evidence="3">TX6</strain>
    </source>
</reference>
<evidence type="ECO:0000256" key="1">
    <source>
        <dbReference type="SAM" id="MobiDB-lite"/>
    </source>
</evidence>
<gene>
    <name evidence="3" type="ORF">OC846_005916</name>
</gene>
<dbReference type="PANTHER" id="PTHR12436">
    <property type="entry name" value="80 KDA MCM3-ASSOCIATED PROTEIN"/>
    <property type="match status" value="1"/>
</dbReference>
<dbReference type="Proteomes" id="UP001176517">
    <property type="component" value="Unassembled WGS sequence"/>
</dbReference>
<feature type="compositionally biased region" description="Polar residues" evidence="1">
    <location>
        <begin position="163"/>
        <end position="180"/>
    </location>
</feature>
<protein>
    <recommendedName>
        <fullName evidence="2">PCI domain-containing protein</fullName>
    </recommendedName>
</protein>
<proteinExistence type="predicted"/>
<feature type="domain" description="PCI" evidence="2">
    <location>
        <begin position="325"/>
        <end position="502"/>
    </location>
</feature>
<dbReference type="Gene3D" id="1.25.40.990">
    <property type="match status" value="1"/>
</dbReference>
<dbReference type="InterPro" id="IPR005062">
    <property type="entry name" value="SAC3/GANP/THP3_conserved"/>
</dbReference>
<sequence>MADAGGSSWPPALREFANQVFASATPSNRAAVEKELREIIFHAFNNGTIHTTDWSSVQLQSLNAISKPKKVLKKTPLHEMVTGSTASSAGVGASSAYASQTSTGALPTPAQSYGIMSEEEDRKEKRARRFQREQEAFQSSYGPDSVASSSNATPYGLAGRIGTGSNADSASSWSHTTPTRSNKKHKNSPHQHLNNTGKESAATLASLPVAFAKPTAALMPAIDSDVADPNVIDWDSSTIVGTCQTLEKQYLRLTSAPDPRTVRPLPVLRQTLDLLARKWREESDYNYICDQFKSMRQDLTVQRIKNDFTVKVYEIHARIALEKGDLGEYNQCQSQLRTLYAYNIKGSEMEFLAYRILYLLHTRNQREVNSLMAELKPAARQDAAVSHALSVRLSLATGNYHRFFRLYLNAPNMNAYIMDHFVERERVNALVIMAKSFRPSVPMSFLTSELAFTDAPECHTFLDSLSAATYIQPTPAELAAAETAAAASKASTASKKKKSSKPFEMPLEGRKWDPKAALPFLSAALEKYKKVDIKGQI</sequence>
<evidence type="ECO:0000313" key="3">
    <source>
        <dbReference type="EMBL" id="KAK0544822.1"/>
    </source>
</evidence>
<comment type="caution">
    <text evidence="3">The sequence shown here is derived from an EMBL/GenBank/DDBJ whole genome shotgun (WGS) entry which is preliminary data.</text>
</comment>
<dbReference type="Pfam" id="PF03399">
    <property type="entry name" value="SAC3_GANP"/>
    <property type="match status" value="1"/>
</dbReference>
<feature type="compositionally biased region" description="Polar residues" evidence="1">
    <location>
        <begin position="100"/>
        <end position="111"/>
    </location>
</feature>
<evidence type="ECO:0000259" key="2">
    <source>
        <dbReference type="PROSITE" id="PS50250"/>
    </source>
</evidence>
<feature type="compositionally biased region" description="Basic and acidic residues" evidence="1">
    <location>
        <begin position="120"/>
        <end position="135"/>
    </location>
</feature>
<keyword evidence="4" id="KW-1185">Reference proteome</keyword>
<organism evidence="3 4">
    <name type="scientific">Tilletia horrida</name>
    <dbReference type="NCBI Taxonomy" id="155126"/>
    <lineage>
        <taxon>Eukaryota</taxon>
        <taxon>Fungi</taxon>
        <taxon>Dikarya</taxon>
        <taxon>Basidiomycota</taxon>
        <taxon>Ustilaginomycotina</taxon>
        <taxon>Exobasidiomycetes</taxon>
        <taxon>Tilletiales</taxon>
        <taxon>Tilletiaceae</taxon>
        <taxon>Tilletia</taxon>
    </lineage>
</organism>
<dbReference type="EMBL" id="JAPDMZ010000261">
    <property type="protein sequence ID" value="KAK0544822.1"/>
    <property type="molecule type" value="Genomic_DNA"/>
</dbReference>
<dbReference type="AlphaFoldDB" id="A0AAN6JP28"/>
<feature type="region of interest" description="Disordered" evidence="1">
    <location>
        <begin position="99"/>
        <end position="196"/>
    </location>
</feature>
<dbReference type="GO" id="GO:0005634">
    <property type="term" value="C:nucleus"/>
    <property type="evidence" value="ECO:0007669"/>
    <property type="project" value="TreeGrafter"/>
</dbReference>
<name>A0AAN6JP28_9BASI</name>
<evidence type="ECO:0000313" key="4">
    <source>
        <dbReference type="Proteomes" id="UP001176517"/>
    </source>
</evidence>
<dbReference type="InterPro" id="IPR045107">
    <property type="entry name" value="SAC3/GANP/THP3"/>
</dbReference>
<accession>A0AAN6JP28</accession>
<dbReference type="PANTHER" id="PTHR12436:SF4">
    <property type="entry name" value="LEUKOCYTE RECEPTOR CLUSTER MEMBER 8"/>
    <property type="match status" value="1"/>
</dbReference>
<feature type="compositionally biased region" description="Polar residues" evidence="1">
    <location>
        <begin position="136"/>
        <end position="153"/>
    </location>
</feature>
<dbReference type="InterPro" id="IPR000717">
    <property type="entry name" value="PCI_dom"/>
</dbReference>
<dbReference type="PROSITE" id="PS50250">
    <property type="entry name" value="PCI"/>
    <property type="match status" value="1"/>
</dbReference>